<dbReference type="AlphaFoldDB" id="A0A8C8W2B3"/>
<sequence>MEPRASGCLTSTLTLAAKTIQAWWRGTLVRRTLLTAALNAWIIQCWWRQTLATTLKLKRMEALCRMARETRACVTIQSWFRMLQVRRRYRRLRYATHIIQVSWRWYNCHTRGYFEGSYEITGDKLSLRLDIFLGSQVCRISDCISLPIKN</sequence>
<protein>
    <recommendedName>
        <fullName evidence="4">IQ domain-containing protein F5</fullName>
    </recommendedName>
</protein>
<dbReference type="InterPro" id="IPR000048">
    <property type="entry name" value="IQ_motif_EF-hand-BS"/>
</dbReference>
<dbReference type="FunFam" id="1.20.5.190:FF:000014">
    <property type="entry name" value="IQ motif containing F5"/>
    <property type="match status" value="1"/>
</dbReference>
<reference evidence="2" key="3">
    <citation type="submission" date="2025-09" db="UniProtKB">
        <authorList>
            <consortium name="Ensembl"/>
        </authorList>
    </citation>
    <scope>IDENTIFICATION</scope>
</reference>
<dbReference type="SMART" id="SM00015">
    <property type="entry name" value="IQ"/>
    <property type="match status" value="2"/>
</dbReference>
<evidence type="ECO:0000313" key="3">
    <source>
        <dbReference type="Proteomes" id="UP000694547"/>
    </source>
</evidence>
<dbReference type="PANTHER" id="PTHR21633:SF10">
    <property type="entry name" value="IQ MOTIF CONTAINING F4"/>
    <property type="match status" value="1"/>
</dbReference>
<dbReference type="Proteomes" id="UP000694547">
    <property type="component" value="Chromosome 7"/>
</dbReference>
<evidence type="ECO:0000313" key="2">
    <source>
        <dbReference type="Ensembl" id="ENSPEMP00000031607.1"/>
    </source>
</evidence>
<dbReference type="Gene3D" id="1.20.5.190">
    <property type="match status" value="2"/>
</dbReference>
<dbReference type="Ensembl" id="ENSPEMT00000042692.1">
    <property type="protein sequence ID" value="ENSPEMP00000031607.1"/>
    <property type="gene ID" value="ENSPEMG00000026072.1"/>
</dbReference>
<proteinExistence type="predicted"/>
<keyword evidence="1" id="KW-0677">Repeat</keyword>
<keyword evidence="3" id="KW-1185">Reference proteome</keyword>
<evidence type="ECO:0000256" key="1">
    <source>
        <dbReference type="ARBA" id="ARBA00022737"/>
    </source>
</evidence>
<dbReference type="PROSITE" id="PS50096">
    <property type="entry name" value="IQ"/>
    <property type="match status" value="1"/>
</dbReference>
<name>A0A8C8W2B3_PERMB</name>
<dbReference type="FunFam" id="1.20.5.190:FF:000015">
    <property type="entry name" value="IQ motif containing F5"/>
    <property type="match status" value="1"/>
</dbReference>
<organism evidence="2 3">
    <name type="scientific">Peromyscus maniculatus bairdii</name>
    <name type="common">Prairie deer mouse</name>
    <dbReference type="NCBI Taxonomy" id="230844"/>
    <lineage>
        <taxon>Eukaryota</taxon>
        <taxon>Metazoa</taxon>
        <taxon>Chordata</taxon>
        <taxon>Craniata</taxon>
        <taxon>Vertebrata</taxon>
        <taxon>Euteleostomi</taxon>
        <taxon>Mammalia</taxon>
        <taxon>Eutheria</taxon>
        <taxon>Euarchontoglires</taxon>
        <taxon>Glires</taxon>
        <taxon>Rodentia</taxon>
        <taxon>Myomorpha</taxon>
        <taxon>Muroidea</taxon>
        <taxon>Cricetidae</taxon>
        <taxon>Neotominae</taxon>
        <taxon>Peromyscus</taxon>
    </lineage>
</organism>
<accession>A0A8C8W2B3</accession>
<dbReference type="InterPro" id="IPR039887">
    <property type="entry name" value="IQCF"/>
</dbReference>
<evidence type="ECO:0008006" key="4">
    <source>
        <dbReference type="Google" id="ProtNLM"/>
    </source>
</evidence>
<dbReference type="Pfam" id="PF00612">
    <property type="entry name" value="IQ"/>
    <property type="match status" value="2"/>
</dbReference>
<dbReference type="GeneTree" id="ENSGT00390000004641"/>
<dbReference type="GO" id="GO:0005516">
    <property type="term" value="F:calmodulin binding"/>
    <property type="evidence" value="ECO:0007669"/>
    <property type="project" value="TreeGrafter"/>
</dbReference>
<reference evidence="2 3" key="1">
    <citation type="submission" date="2018-10" db="EMBL/GenBank/DDBJ databases">
        <title>Improved assembly of the deer mouse Peromyscus maniculatus genome.</title>
        <authorList>
            <person name="Lassance J.-M."/>
            <person name="Hoekstra H.E."/>
        </authorList>
    </citation>
    <scope>NUCLEOTIDE SEQUENCE [LARGE SCALE GENOMIC DNA]</scope>
</reference>
<reference evidence="2" key="2">
    <citation type="submission" date="2025-08" db="UniProtKB">
        <authorList>
            <consortium name="Ensembl"/>
        </authorList>
    </citation>
    <scope>IDENTIFICATION</scope>
</reference>
<dbReference type="PANTHER" id="PTHR21633">
    <property type="entry name" value="IQ MOTIF CONTAINING F"/>
    <property type="match status" value="1"/>
</dbReference>